<name>A0A250FCH7_9FLAO</name>
<dbReference type="AlphaFoldDB" id="A0A250FCH7"/>
<dbReference type="SUPFAM" id="SSF53756">
    <property type="entry name" value="UDP-Glycosyltransferase/glycogen phosphorylase"/>
    <property type="match status" value="1"/>
</dbReference>
<dbReference type="KEGG" id="clk:CGC53_06350"/>
<dbReference type="EMBL" id="CP022384">
    <property type="protein sequence ID" value="ATA81995.1"/>
    <property type="molecule type" value="Genomic_DNA"/>
</dbReference>
<dbReference type="RefSeq" id="WP_095914058.1">
    <property type="nucleotide sequence ID" value="NZ_CAUUPF010000002.1"/>
</dbReference>
<dbReference type="Pfam" id="PF00534">
    <property type="entry name" value="Glycos_transf_1"/>
    <property type="match status" value="1"/>
</dbReference>
<evidence type="ECO:0000256" key="1">
    <source>
        <dbReference type="ARBA" id="ARBA00022679"/>
    </source>
</evidence>
<dbReference type="GO" id="GO:0009103">
    <property type="term" value="P:lipopolysaccharide biosynthetic process"/>
    <property type="evidence" value="ECO:0007669"/>
    <property type="project" value="TreeGrafter"/>
</dbReference>
<dbReference type="Proteomes" id="UP000217276">
    <property type="component" value="Chromosome"/>
</dbReference>
<reference evidence="4" key="1">
    <citation type="submission" date="2017-06" db="EMBL/GenBank/DDBJ databases">
        <title>Capnocytophaga spp. assemblies.</title>
        <authorList>
            <person name="Gulvik C.A."/>
        </authorList>
    </citation>
    <scope>NUCLEOTIDE SEQUENCE [LARGE SCALE GENOMIC DNA]</scope>
    <source>
        <strain evidence="4">H6253</strain>
    </source>
</reference>
<evidence type="ECO:0000313" key="3">
    <source>
        <dbReference type="EMBL" id="ATA81995.1"/>
    </source>
</evidence>
<dbReference type="PANTHER" id="PTHR46401">
    <property type="entry name" value="GLYCOSYLTRANSFERASE WBBK-RELATED"/>
    <property type="match status" value="1"/>
</dbReference>
<evidence type="ECO:0000313" key="4">
    <source>
        <dbReference type="Proteomes" id="UP000217276"/>
    </source>
</evidence>
<dbReference type="GO" id="GO:0016757">
    <property type="term" value="F:glycosyltransferase activity"/>
    <property type="evidence" value="ECO:0007669"/>
    <property type="project" value="InterPro"/>
</dbReference>
<keyword evidence="4" id="KW-1185">Reference proteome</keyword>
<accession>A0A250FCH7</accession>
<dbReference type="PANTHER" id="PTHR46401:SF2">
    <property type="entry name" value="GLYCOSYLTRANSFERASE WBBK-RELATED"/>
    <property type="match status" value="1"/>
</dbReference>
<gene>
    <name evidence="3" type="ORF">CGC53_06350</name>
</gene>
<keyword evidence="1 3" id="KW-0808">Transferase</keyword>
<evidence type="ECO:0000259" key="2">
    <source>
        <dbReference type="Pfam" id="PF00534"/>
    </source>
</evidence>
<feature type="domain" description="Glycosyl transferase family 1" evidence="2">
    <location>
        <begin position="170"/>
        <end position="319"/>
    </location>
</feature>
<organism evidence="3 4">
    <name type="scientific">Capnocytophaga leadbetteri</name>
    <dbReference type="NCBI Taxonomy" id="327575"/>
    <lineage>
        <taxon>Bacteria</taxon>
        <taxon>Pseudomonadati</taxon>
        <taxon>Bacteroidota</taxon>
        <taxon>Flavobacteriia</taxon>
        <taxon>Flavobacteriales</taxon>
        <taxon>Flavobacteriaceae</taxon>
        <taxon>Capnocytophaga</taxon>
    </lineage>
</organism>
<dbReference type="Gene3D" id="3.40.50.2000">
    <property type="entry name" value="Glycogen Phosphorylase B"/>
    <property type="match status" value="2"/>
</dbReference>
<sequence>MILIDAIYINTGGGKILLDYLIEELEKIDKRCFYLLDKRIENKKYSIKSTNIVQYLESSFFNRLNFYKQNKNRFSTVLCFGNIPPPIRLKSKVFTYFHNINYIFYSKKDYPFKERFLNYIKRKIFYLWRKNTDMWIVQSLYVQEKMIEKYNEKESRIEVIPFFKTIKNDRRKEKGTKIVDVFLYVSNAYPNKNHLRLIDAFCNFYDKCKKGKLIVTVSDTFTEVKNLIDIKIAQNYPIENLGYVSQEVLVKYYEQSEFVIFPSTSESFGLGLIEGIEFNCKIIGANLPYTYVVCEPSIVFNPLSIESIEESFNYAVHNKVKDSILKTENCISKLINLLKK</sequence>
<proteinExistence type="predicted"/>
<protein>
    <submittedName>
        <fullName evidence="3">Glycosyl transferase family 1</fullName>
    </submittedName>
</protein>
<dbReference type="InterPro" id="IPR001296">
    <property type="entry name" value="Glyco_trans_1"/>
</dbReference>